<feature type="coiled-coil region" evidence="1">
    <location>
        <begin position="58"/>
        <end position="101"/>
    </location>
</feature>
<sequence length="236" mass="27413">MPHLLFNPNLAQCPDYNLDIWEPTRIPLVNLTTDHTQATVFLTNIWNTQNAVEKQQWQAQLDQDATEVEARRDEVEGRVRLRQEEIEREKEEQCKEEEKKNTIKYAPIPDRDVPTCPPVIASAVTTRRLEKEDATRSFNIVDKEALSLIRHEDGSTLLVPSLTSKESKAVIEDQFLSWEEFFIAAPRVINTMSRARWPNDRIKMTANFWSNHTVHPFRSSGNQLDKNTLLLYQGEQ</sequence>
<reference evidence="2 3" key="1">
    <citation type="submission" date="2014-04" db="EMBL/GenBank/DDBJ databases">
        <authorList>
            <consortium name="DOE Joint Genome Institute"/>
            <person name="Kuo A."/>
            <person name="Tarkka M."/>
            <person name="Buscot F."/>
            <person name="Kohler A."/>
            <person name="Nagy L.G."/>
            <person name="Floudas D."/>
            <person name="Copeland A."/>
            <person name="Barry K.W."/>
            <person name="Cichocki N."/>
            <person name="Veneault-Fourrey C."/>
            <person name="LaButti K."/>
            <person name="Lindquist E.A."/>
            <person name="Lipzen A."/>
            <person name="Lundell T."/>
            <person name="Morin E."/>
            <person name="Murat C."/>
            <person name="Sun H."/>
            <person name="Tunlid A."/>
            <person name="Henrissat B."/>
            <person name="Grigoriev I.V."/>
            <person name="Hibbett D.S."/>
            <person name="Martin F."/>
            <person name="Nordberg H.P."/>
            <person name="Cantor M.N."/>
            <person name="Hua S.X."/>
        </authorList>
    </citation>
    <scope>NUCLEOTIDE SEQUENCE [LARGE SCALE GENOMIC DNA]</scope>
    <source>
        <strain evidence="2 3">F 1598</strain>
    </source>
</reference>
<gene>
    <name evidence="2" type="ORF">PILCRDRAFT_88950</name>
</gene>
<dbReference type="EMBL" id="KN832997">
    <property type="protein sequence ID" value="KIM81801.1"/>
    <property type="molecule type" value="Genomic_DNA"/>
</dbReference>
<keyword evidence="3" id="KW-1185">Reference proteome</keyword>
<dbReference type="InParanoid" id="A0A0C3FRN9"/>
<evidence type="ECO:0000256" key="1">
    <source>
        <dbReference type="SAM" id="Coils"/>
    </source>
</evidence>
<evidence type="ECO:0000313" key="3">
    <source>
        <dbReference type="Proteomes" id="UP000054166"/>
    </source>
</evidence>
<dbReference type="STRING" id="765440.A0A0C3FRN9"/>
<evidence type="ECO:0000313" key="2">
    <source>
        <dbReference type="EMBL" id="KIM81801.1"/>
    </source>
</evidence>
<organism evidence="2 3">
    <name type="scientific">Piloderma croceum (strain F 1598)</name>
    <dbReference type="NCBI Taxonomy" id="765440"/>
    <lineage>
        <taxon>Eukaryota</taxon>
        <taxon>Fungi</taxon>
        <taxon>Dikarya</taxon>
        <taxon>Basidiomycota</taxon>
        <taxon>Agaricomycotina</taxon>
        <taxon>Agaricomycetes</taxon>
        <taxon>Agaricomycetidae</taxon>
        <taxon>Atheliales</taxon>
        <taxon>Atheliaceae</taxon>
        <taxon>Piloderma</taxon>
    </lineage>
</organism>
<dbReference type="AlphaFoldDB" id="A0A0C3FRN9"/>
<name>A0A0C3FRN9_PILCF</name>
<dbReference type="Proteomes" id="UP000054166">
    <property type="component" value="Unassembled WGS sequence"/>
</dbReference>
<dbReference type="OrthoDB" id="2688210at2759"/>
<dbReference type="HOGENOM" id="CLU_052398_0_0_1"/>
<keyword evidence="1" id="KW-0175">Coiled coil</keyword>
<proteinExistence type="predicted"/>
<protein>
    <submittedName>
        <fullName evidence="2">Uncharacterized protein</fullName>
    </submittedName>
</protein>
<accession>A0A0C3FRN9</accession>
<reference evidence="3" key="2">
    <citation type="submission" date="2015-01" db="EMBL/GenBank/DDBJ databases">
        <title>Evolutionary Origins and Diversification of the Mycorrhizal Mutualists.</title>
        <authorList>
            <consortium name="DOE Joint Genome Institute"/>
            <consortium name="Mycorrhizal Genomics Consortium"/>
            <person name="Kohler A."/>
            <person name="Kuo A."/>
            <person name="Nagy L.G."/>
            <person name="Floudas D."/>
            <person name="Copeland A."/>
            <person name="Barry K.W."/>
            <person name="Cichocki N."/>
            <person name="Veneault-Fourrey C."/>
            <person name="LaButti K."/>
            <person name="Lindquist E.A."/>
            <person name="Lipzen A."/>
            <person name="Lundell T."/>
            <person name="Morin E."/>
            <person name="Murat C."/>
            <person name="Riley R."/>
            <person name="Ohm R."/>
            <person name="Sun H."/>
            <person name="Tunlid A."/>
            <person name="Henrissat B."/>
            <person name="Grigoriev I.V."/>
            <person name="Hibbett D.S."/>
            <person name="Martin F."/>
        </authorList>
    </citation>
    <scope>NUCLEOTIDE SEQUENCE [LARGE SCALE GENOMIC DNA]</scope>
    <source>
        <strain evidence="3">F 1598</strain>
    </source>
</reference>